<evidence type="ECO:0000313" key="4">
    <source>
        <dbReference type="Proteomes" id="UP000029226"/>
    </source>
</evidence>
<dbReference type="EMBL" id="BBLG01000003">
    <property type="protein sequence ID" value="GAK76172.1"/>
    <property type="molecule type" value="Genomic_DNA"/>
</dbReference>
<evidence type="ECO:0000313" key="1">
    <source>
        <dbReference type="EMBL" id="GAK76172.1"/>
    </source>
</evidence>
<organism evidence="1 3">
    <name type="scientific">Nonlabens ulvanivorans</name>
    <name type="common">Persicivirga ulvanivorans</name>
    <dbReference type="NCBI Taxonomy" id="906888"/>
    <lineage>
        <taxon>Bacteria</taxon>
        <taxon>Pseudomonadati</taxon>
        <taxon>Bacteroidota</taxon>
        <taxon>Flavobacteriia</taxon>
        <taxon>Flavobacteriales</taxon>
        <taxon>Flavobacteriaceae</taxon>
        <taxon>Nonlabens</taxon>
    </lineage>
</organism>
<proteinExistence type="predicted"/>
<comment type="caution">
    <text evidence="1">The sequence shown here is derived from an EMBL/GenBank/DDBJ whole genome shotgun (WGS) entry which is preliminary data.</text>
</comment>
<dbReference type="Proteomes" id="UP000029226">
    <property type="component" value="Unassembled WGS sequence"/>
</dbReference>
<gene>
    <name evidence="1" type="ORF">JCM19296_1769</name>
    <name evidence="2" type="ORF">JCM19314_3705</name>
</gene>
<dbReference type="AlphaFoldDB" id="A0A081DB76"/>
<accession>A0A081DB76</accession>
<sequence length="92" mass="10535">MRFIKQLLTHNNNEKITELSSAYCPNCWGGDQEYDNLVREKYKDAQINVNNHSANYAFVQDFIVTHMKGIKLKSSINGKVCPTCVIKIKAIE</sequence>
<evidence type="ECO:0000313" key="3">
    <source>
        <dbReference type="Proteomes" id="UP000028980"/>
    </source>
</evidence>
<name>A0A081DB76_NONUL</name>
<protein>
    <submittedName>
        <fullName evidence="1">Uncharacterized protein</fullName>
    </submittedName>
</protein>
<reference evidence="3 4" key="1">
    <citation type="journal article" date="2014" name="Genome Announc.">
        <title>Draft Genome Sequences of Marine Flavobacterium Nonlabens Strains NR17, NR24, NR27, NR32, NR33, and Ara13.</title>
        <authorList>
            <person name="Nakanishi M."/>
            <person name="Meirelles P."/>
            <person name="Suzuki R."/>
            <person name="Takatani N."/>
            <person name="Mino S."/>
            <person name="Suda W."/>
            <person name="Oshima K."/>
            <person name="Hattori M."/>
            <person name="Ohkuma M."/>
            <person name="Hosokawa M."/>
            <person name="Miyashita K."/>
            <person name="Thompson F.L."/>
            <person name="Niwa A."/>
            <person name="Sawabe T."/>
            <person name="Sawabe T."/>
        </authorList>
    </citation>
    <scope>NUCLEOTIDE SEQUENCE [LARGE SCALE GENOMIC DNA]</scope>
    <source>
        <strain evidence="1">JCM 19296</strain>
        <strain evidence="2">JCM 19314</strain>
        <strain evidence="3">JCM19296</strain>
        <strain evidence="4">JCM19314</strain>
    </source>
</reference>
<dbReference type="EMBL" id="BBMM01000002">
    <property type="protein sequence ID" value="GAK99660.1"/>
    <property type="molecule type" value="Genomic_DNA"/>
</dbReference>
<evidence type="ECO:0000313" key="2">
    <source>
        <dbReference type="EMBL" id="GAK99660.1"/>
    </source>
</evidence>
<dbReference type="Proteomes" id="UP000028980">
    <property type="component" value="Unassembled WGS sequence"/>
</dbReference>